<gene>
    <name evidence="9" type="ORF">IAD12_00240</name>
</gene>
<proteinExistence type="inferred from homology"/>
<feature type="transmembrane region" description="Helical" evidence="7">
    <location>
        <begin position="186"/>
        <end position="206"/>
    </location>
</feature>
<feature type="domain" description="EamA" evidence="8">
    <location>
        <begin position="18"/>
        <end position="147"/>
    </location>
</feature>
<evidence type="ECO:0000313" key="10">
    <source>
        <dbReference type="Proteomes" id="UP000824159"/>
    </source>
</evidence>
<evidence type="ECO:0000256" key="3">
    <source>
        <dbReference type="ARBA" id="ARBA00022475"/>
    </source>
</evidence>
<dbReference type="InterPro" id="IPR051258">
    <property type="entry name" value="Diverse_Substrate_Transporter"/>
</dbReference>
<keyword evidence="3" id="KW-1003">Cell membrane</keyword>
<name>A0A9D1HCZ0_9FIRM</name>
<evidence type="ECO:0000256" key="5">
    <source>
        <dbReference type="ARBA" id="ARBA00022989"/>
    </source>
</evidence>
<keyword evidence="6 7" id="KW-0472">Membrane</keyword>
<dbReference type="SUPFAM" id="SSF103481">
    <property type="entry name" value="Multidrug resistance efflux transporter EmrE"/>
    <property type="match status" value="2"/>
</dbReference>
<keyword evidence="4 7" id="KW-0812">Transmembrane</keyword>
<evidence type="ECO:0000256" key="2">
    <source>
        <dbReference type="ARBA" id="ARBA00007362"/>
    </source>
</evidence>
<evidence type="ECO:0000256" key="7">
    <source>
        <dbReference type="SAM" id="Phobius"/>
    </source>
</evidence>
<evidence type="ECO:0000313" key="9">
    <source>
        <dbReference type="EMBL" id="HIT98667.1"/>
    </source>
</evidence>
<evidence type="ECO:0000256" key="1">
    <source>
        <dbReference type="ARBA" id="ARBA00004651"/>
    </source>
</evidence>
<dbReference type="Proteomes" id="UP000824159">
    <property type="component" value="Unassembled WGS sequence"/>
</dbReference>
<dbReference type="InterPro" id="IPR037185">
    <property type="entry name" value="EmrE-like"/>
</dbReference>
<comment type="caution">
    <text evidence="9">The sequence shown here is derived from an EMBL/GenBank/DDBJ whole genome shotgun (WGS) entry which is preliminary data.</text>
</comment>
<comment type="similarity">
    <text evidence="2">Belongs to the EamA transporter family.</text>
</comment>
<dbReference type="InterPro" id="IPR000620">
    <property type="entry name" value="EamA_dom"/>
</dbReference>
<accession>A0A9D1HCZ0</accession>
<feature type="transmembrane region" description="Helical" evidence="7">
    <location>
        <begin position="48"/>
        <end position="64"/>
    </location>
</feature>
<dbReference type="AlphaFoldDB" id="A0A9D1HCZ0"/>
<sequence>MDLNNNTTIKNRNTIISDIGLVLVALFWGGGFVAGKFALISITPLNQMAYRYIGAAVIVFIFCIKKLKKLKNKRLLICGALCGINMFIGNSLQTIGLQYTTAGKQSFITSMYIILIPLMTWAVSRKRLENSILVAAVIGFTGIACITLTDEFTVGKGDIMTFALALTFSAQVIFIAAIVKDMDAMLLTFVQLISVGILSSAAALIFETPQTPADILSFSLPCIAGLVYLMTFNSAFAFMLQNICLRSAPASHAAIILSFETVFGTIFAITVAGEVFSPRMIAGCILMFIAIGITEFTTYRQ</sequence>
<feature type="transmembrane region" description="Helical" evidence="7">
    <location>
        <begin position="279"/>
        <end position="299"/>
    </location>
</feature>
<reference evidence="9" key="2">
    <citation type="journal article" date="2021" name="PeerJ">
        <title>Extensive microbial diversity within the chicken gut microbiome revealed by metagenomics and culture.</title>
        <authorList>
            <person name="Gilroy R."/>
            <person name="Ravi A."/>
            <person name="Getino M."/>
            <person name="Pursley I."/>
            <person name="Horton D.L."/>
            <person name="Alikhan N.F."/>
            <person name="Baker D."/>
            <person name="Gharbi K."/>
            <person name="Hall N."/>
            <person name="Watson M."/>
            <person name="Adriaenssens E.M."/>
            <person name="Foster-Nyarko E."/>
            <person name="Jarju S."/>
            <person name="Secka A."/>
            <person name="Antonio M."/>
            <person name="Oren A."/>
            <person name="Chaudhuri R.R."/>
            <person name="La Ragione R."/>
            <person name="Hildebrand F."/>
            <person name="Pallen M.J."/>
        </authorList>
    </citation>
    <scope>NUCLEOTIDE SEQUENCE</scope>
    <source>
        <strain evidence="9">CHK176-22527</strain>
    </source>
</reference>
<evidence type="ECO:0000256" key="6">
    <source>
        <dbReference type="ARBA" id="ARBA00023136"/>
    </source>
</evidence>
<dbReference type="GO" id="GO:0005886">
    <property type="term" value="C:plasma membrane"/>
    <property type="evidence" value="ECO:0007669"/>
    <property type="project" value="UniProtKB-SubCell"/>
</dbReference>
<organism evidence="9 10">
    <name type="scientific">Candidatus Allocopromorpha excrementavium</name>
    <dbReference type="NCBI Taxonomy" id="2840741"/>
    <lineage>
        <taxon>Bacteria</taxon>
        <taxon>Bacillati</taxon>
        <taxon>Bacillota</taxon>
        <taxon>Clostridia</taxon>
        <taxon>Eubacteriales</taxon>
        <taxon>Eubacteriaceae</taxon>
        <taxon>Eubacteriaceae incertae sedis</taxon>
        <taxon>Candidatus Allocopromorpha</taxon>
    </lineage>
</organism>
<protein>
    <submittedName>
        <fullName evidence="9">DMT family transporter</fullName>
    </submittedName>
</protein>
<dbReference type="Pfam" id="PF00892">
    <property type="entry name" value="EamA"/>
    <property type="match status" value="2"/>
</dbReference>
<dbReference type="PANTHER" id="PTHR42920">
    <property type="entry name" value="OS03G0707200 PROTEIN-RELATED"/>
    <property type="match status" value="1"/>
</dbReference>
<feature type="transmembrane region" description="Helical" evidence="7">
    <location>
        <begin position="21"/>
        <end position="42"/>
    </location>
</feature>
<evidence type="ECO:0000256" key="4">
    <source>
        <dbReference type="ARBA" id="ARBA00022692"/>
    </source>
</evidence>
<feature type="transmembrane region" description="Helical" evidence="7">
    <location>
        <begin position="218"/>
        <end position="240"/>
    </location>
</feature>
<keyword evidence="5 7" id="KW-1133">Transmembrane helix</keyword>
<evidence type="ECO:0000259" key="8">
    <source>
        <dbReference type="Pfam" id="PF00892"/>
    </source>
</evidence>
<comment type="subcellular location">
    <subcellularLocation>
        <location evidence="1">Cell membrane</location>
        <topology evidence="1">Multi-pass membrane protein</topology>
    </subcellularLocation>
</comment>
<feature type="transmembrane region" description="Helical" evidence="7">
    <location>
        <begin position="131"/>
        <end position="149"/>
    </location>
</feature>
<dbReference type="PANTHER" id="PTHR42920:SF5">
    <property type="entry name" value="EAMA DOMAIN-CONTAINING PROTEIN"/>
    <property type="match status" value="1"/>
</dbReference>
<feature type="transmembrane region" description="Helical" evidence="7">
    <location>
        <begin position="107"/>
        <end position="124"/>
    </location>
</feature>
<reference evidence="9" key="1">
    <citation type="submission" date="2020-10" db="EMBL/GenBank/DDBJ databases">
        <authorList>
            <person name="Gilroy R."/>
        </authorList>
    </citation>
    <scope>NUCLEOTIDE SEQUENCE</scope>
    <source>
        <strain evidence="9">CHK176-22527</strain>
    </source>
</reference>
<feature type="domain" description="EamA" evidence="8">
    <location>
        <begin position="156"/>
        <end position="293"/>
    </location>
</feature>
<feature type="transmembrane region" description="Helical" evidence="7">
    <location>
        <begin position="252"/>
        <end position="273"/>
    </location>
</feature>
<dbReference type="EMBL" id="DVLX01000004">
    <property type="protein sequence ID" value="HIT98667.1"/>
    <property type="molecule type" value="Genomic_DNA"/>
</dbReference>
<feature type="transmembrane region" description="Helical" evidence="7">
    <location>
        <begin position="161"/>
        <end position="179"/>
    </location>
</feature>
<feature type="transmembrane region" description="Helical" evidence="7">
    <location>
        <begin position="76"/>
        <end position="95"/>
    </location>
</feature>